<keyword evidence="5" id="KW-1185">Reference proteome</keyword>
<dbReference type="OrthoDB" id="7390289at2"/>
<reference evidence="5" key="1">
    <citation type="journal article" date="2009" name="J. Bacteriol.">
        <title>Complete genome sequence of Erythrobacter litoralis HTCC2594.</title>
        <authorList>
            <person name="Oh H.M."/>
            <person name="Giovannoni S.J."/>
            <person name="Ferriera S."/>
            <person name="Johnson J."/>
            <person name="Cho J.C."/>
        </authorList>
    </citation>
    <scope>NUCLEOTIDE SEQUENCE [LARGE SCALE GENOMIC DNA]</scope>
    <source>
        <strain evidence="5">HTCC2594</strain>
    </source>
</reference>
<dbReference type="PANTHER" id="PTHR24171:SF8">
    <property type="entry name" value="BRCA1-ASSOCIATED RING DOMAIN PROTEIN 1"/>
    <property type="match status" value="1"/>
</dbReference>
<feature type="repeat" description="ANK" evidence="3">
    <location>
        <begin position="72"/>
        <end position="104"/>
    </location>
</feature>
<dbReference type="InterPro" id="IPR002110">
    <property type="entry name" value="Ankyrin_rpt"/>
</dbReference>
<evidence type="ECO:0000256" key="1">
    <source>
        <dbReference type="ARBA" id="ARBA00022737"/>
    </source>
</evidence>
<dbReference type="PANTHER" id="PTHR24171">
    <property type="entry name" value="ANKYRIN REPEAT DOMAIN-CONTAINING PROTEIN 39-RELATED"/>
    <property type="match status" value="1"/>
</dbReference>
<proteinExistence type="predicted"/>
<dbReference type="AlphaFoldDB" id="Q2NDW4"/>
<feature type="repeat" description="ANK" evidence="3">
    <location>
        <begin position="105"/>
        <end position="137"/>
    </location>
</feature>
<dbReference type="EMBL" id="CP000157">
    <property type="protein sequence ID" value="ABC62127.1"/>
    <property type="molecule type" value="Genomic_DNA"/>
</dbReference>
<evidence type="ECO:0000256" key="2">
    <source>
        <dbReference type="ARBA" id="ARBA00023043"/>
    </source>
</evidence>
<dbReference type="HOGENOM" id="CLU_1331229_0_0_5"/>
<dbReference type="KEGG" id="eli:ELI_00175"/>
<dbReference type="PROSITE" id="PS50297">
    <property type="entry name" value="ANK_REP_REGION"/>
    <property type="match status" value="3"/>
</dbReference>
<keyword evidence="2 3" id="KW-0040">ANK repeat</keyword>
<dbReference type="Pfam" id="PF12796">
    <property type="entry name" value="Ank_2"/>
    <property type="match status" value="1"/>
</dbReference>
<accession>Q2NDW4</accession>
<dbReference type="Proteomes" id="UP000008808">
    <property type="component" value="Chromosome"/>
</dbReference>
<feature type="repeat" description="ANK" evidence="3">
    <location>
        <begin position="39"/>
        <end position="71"/>
    </location>
</feature>
<dbReference type="STRING" id="314225.ELI_00175"/>
<evidence type="ECO:0000256" key="3">
    <source>
        <dbReference type="PROSITE-ProRule" id="PRU00023"/>
    </source>
</evidence>
<organism evidence="4 5">
    <name type="scientific">Erythrobacter litoralis (strain HTCC2594)</name>
    <dbReference type="NCBI Taxonomy" id="314225"/>
    <lineage>
        <taxon>Bacteria</taxon>
        <taxon>Pseudomonadati</taxon>
        <taxon>Pseudomonadota</taxon>
        <taxon>Alphaproteobacteria</taxon>
        <taxon>Sphingomonadales</taxon>
        <taxon>Erythrobacteraceae</taxon>
        <taxon>Erythrobacter/Porphyrobacter group</taxon>
        <taxon>Erythrobacter</taxon>
    </lineage>
</organism>
<dbReference type="GO" id="GO:0085020">
    <property type="term" value="P:protein K6-linked ubiquitination"/>
    <property type="evidence" value="ECO:0007669"/>
    <property type="project" value="TreeGrafter"/>
</dbReference>
<protein>
    <submittedName>
        <fullName evidence="4">Uncharacterized protein</fullName>
    </submittedName>
</protein>
<dbReference type="SMART" id="SM00248">
    <property type="entry name" value="ANK"/>
    <property type="match status" value="3"/>
</dbReference>
<evidence type="ECO:0000313" key="5">
    <source>
        <dbReference type="Proteomes" id="UP000008808"/>
    </source>
</evidence>
<dbReference type="SUPFAM" id="SSF48403">
    <property type="entry name" value="Ankyrin repeat"/>
    <property type="match status" value="1"/>
</dbReference>
<evidence type="ECO:0000313" key="4">
    <source>
        <dbReference type="EMBL" id="ABC62127.1"/>
    </source>
</evidence>
<keyword evidence="1" id="KW-0677">Repeat</keyword>
<gene>
    <name evidence="4" type="ordered locus">ELI_00175</name>
</gene>
<dbReference type="eggNOG" id="COG0666">
    <property type="taxonomic scope" value="Bacteria"/>
</dbReference>
<dbReference type="GO" id="GO:0004842">
    <property type="term" value="F:ubiquitin-protein transferase activity"/>
    <property type="evidence" value="ECO:0007669"/>
    <property type="project" value="TreeGrafter"/>
</dbReference>
<sequence>MFSDSYNFLEAVRDRDGNQVTQIIETPGSTLINTRDLATGDTALHIVAERRDTVWIRFLTQKGANPNIANKAGVTPLMISASLGNTEGVEALIKAGARHDEGNNLGETPLITATHQRNIEMVKLLLSKGADPDRNDNSGRSARDYAEAIGSKRLTMEFEAADAARDGKEQTDYGPRF</sequence>
<dbReference type="InterPro" id="IPR036770">
    <property type="entry name" value="Ankyrin_rpt-contain_sf"/>
</dbReference>
<name>Q2NDW4_ERYLH</name>
<dbReference type="Gene3D" id="1.25.40.20">
    <property type="entry name" value="Ankyrin repeat-containing domain"/>
    <property type="match status" value="1"/>
</dbReference>
<dbReference type="PROSITE" id="PS50088">
    <property type="entry name" value="ANK_REPEAT"/>
    <property type="match status" value="3"/>
</dbReference>